<dbReference type="AlphaFoldDB" id="A0A4U0WTJ5"/>
<dbReference type="GO" id="GO:0016559">
    <property type="term" value="P:peroxisome fission"/>
    <property type="evidence" value="ECO:0007669"/>
    <property type="project" value="TreeGrafter"/>
</dbReference>
<dbReference type="Proteomes" id="UP000308768">
    <property type="component" value="Unassembled WGS sequence"/>
</dbReference>
<evidence type="ECO:0000259" key="2">
    <source>
        <dbReference type="Pfam" id="PF00350"/>
    </source>
</evidence>
<reference evidence="3 4" key="1">
    <citation type="submission" date="2017-03" db="EMBL/GenBank/DDBJ databases">
        <title>Genomes of endolithic fungi from Antarctica.</title>
        <authorList>
            <person name="Coleine C."/>
            <person name="Masonjones S."/>
            <person name="Stajich J.E."/>
        </authorList>
    </citation>
    <scope>NUCLEOTIDE SEQUENCE [LARGE SCALE GENOMIC DNA]</scope>
    <source>
        <strain evidence="3 4">CCFEE 5187</strain>
    </source>
</reference>
<dbReference type="PANTHER" id="PTHR11566:SF21">
    <property type="entry name" value="DYNAMIN RELATED PROTEIN 1, ISOFORM A"/>
    <property type="match status" value="1"/>
</dbReference>
<dbReference type="InterPro" id="IPR027417">
    <property type="entry name" value="P-loop_NTPase"/>
</dbReference>
<organism evidence="3 4">
    <name type="scientific">Cryomyces minteri</name>
    <dbReference type="NCBI Taxonomy" id="331657"/>
    <lineage>
        <taxon>Eukaryota</taxon>
        <taxon>Fungi</taxon>
        <taxon>Dikarya</taxon>
        <taxon>Ascomycota</taxon>
        <taxon>Pezizomycotina</taxon>
        <taxon>Dothideomycetes</taxon>
        <taxon>Dothideomycetes incertae sedis</taxon>
        <taxon>Cryomyces</taxon>
    </lineage>
</organism>
<evidence type="ECO:0000313" key="3">
    <source>
        <dbReference type="EMBL" id="TKA66327.1"/>
    </source>
</evidence>
<dbReference type="Gene3D" id="3.40.50.300">
    <property type="entry name" value="P-loop containing nucleotide triphosphate hydrolases"/>
    <property type="match status" value="1"/>
</dbReference>
<dbReference type="GO" id="GO:0048312">
    <property type="term" value="P:intracellular distribution of mitochondria"/>
    <property type="evidence" value="ECO:0007669"/>
    <property type="project" value="TreeGrafter"/>
</dbReference>
<proteinExistence type="predicted"/>
<dbReference type="GO" id="GO:0016020">
    <property type="term" value="C:membrane"/>
    <property type="evidence" value="ECO:0007669"/>
    <property type="project" value="TreeGrafter"/>
</dbReference>
<dbReference type="InterPro" id="IPR022812">
    <property type="entry name" value="Dynamin"/>
</dbReference>
<dbReference type="Pfam" id="PF00350">
    <property type="entry name" value="Dynamin_N"/>
    <property type="match status" value="1"/>
</dbReference>
<dbReference type="GO" id="GO:0005739">
    <property type="term" value="C:mitochondrion"/>
    <property type="evidence" value="ECO:0007669"/>
    <property type="project" value="TreeGrafter"/>
</dbReference>
<sequence length="280" mass="31703">MHRSVNAETGYAVENTNGPSTPGSAEASSKEHIKKLKQFKRELRVSKRELRRGLLDVIVQANKIIFPSERPLRGFSKHILSIASCGPTKRPLQLVDLPGLIAYDNDGSGENKISLIRNLVIAQISKPQSTVLAVVRATDDINNNEILQHCAKYANKDRRTLGVITMPDLAPSEEANVYVKILKNGPTDFKFEHDWHVLKNRTHGEDTTSRKRNEAARQFFMESQVWCTVPAKNRGIFALRDRLRTILFSVAKRELPVLRNMIKERVAILGKEFQDLGRRT</sequence>
<feature type="domain" description="Dynamin N-terminal" evidence="2">
    <location>
        <begin position="31"/>
        <end position="166"/>
    </location>
</feature>
<name>A0A4U0WTJ5_9PEZI</name>
<dbReference type="InterPro" id="IPR045063">
    <property type="entry name" value="Dynamin_N"/>
</dbReference>
<dbReference type="GO" id="GO:0003924">
    <property type="term" value="F:GTPase activity"/>
    <property type="evidence" value="ECO:0007669"/>
    <property type="project" value="TreeGrafter"/>
</dbReference>
<evidence type="ECO:0000256" key="1">
    <source>
        <dbReference type="SAM" id="MobiDB-lite"/>
    </source>
</evidence>
<accession>A0A4U0WTJ5</accession>
<evidence type="ECO:0000313" key="4">
    <source>
        <dbReference type="Proteomes" id="UP000308768"/>
    </source>
</evidence>
<dbReference type="PANTHER" id="PTHR11566">
    <property type="entry name" value="DYNAMIN"/>
    <property type="match status" value="1"/>
</dbReference>
<feature type="region of interest" description="Disordered" evidence="1">
    <location>
        <begin position="1"/>
        <end position="31"/>
    </location>
</feature>
<dbReference type="OrthoDB" id="415706at2759"/>
<dbReference type="GO" id="GO:0006897">
    <property type="term" value="P:endocytosis"/>
    <property type="evidence" value="ECO:0007669"/>
    <property type="project" value="TreeGrafter"/>
</dbReference>
<feature type="compositionally biased region" description="Polar residues" evidence="1">
    <location>
        <begin position="14"/>
        <end position="27"/>
    </location>
</feature>
<gene>
    <name evidence="3" type="ORF">B0A49_08044</name>
</gene>
<dbReference type="GO" id="GO:0005874">
    <property type="term" value="C:microtubule"/>
    <property type="evidence" value="ECO:0007669"/>
    <property type="project" value="TreeGrafter"/>
</dbReference>
<dbReference type="SUPFAM" id="SSF52540">
    <property type="entry name" value="P-loop containing nucleoside triphosphate hydrolases"/>
    <property type="match status" value="1"/>
</dbReference>
<comment type="caution">
    <text evidence="3">The sequence shown here is derived from an EMBL/GenBank/DDBJ whole genome shotgun (WGS) entry which is preliminary data.</text>
</comment>
<dbReference type="GO" id="GO:0000266">
    <property type="term" value="P:mitochondrial fission"/>
    <property type="evidence" value="ECO:0007669"/>
    <property type="project" value="TreeGrafter"/>
</dbReference>
<protein>
    <recommendedName>
        <fullName evidence="2">Dynamin N-terminal domain-containing protein</fullName>
    </recommendedName>
</protein>
<dbReference type="GO" id="GO:0008017">
    <property type="term" value="F:microtubule binding"/>
    <property type="evidence" value="ECO:0007669"/>
    <property type="project" value="TreeGrafter"/>
</dbReference>
<keyword evidence="4" id="KW-1185">Reference proteome</keyword>
<dbReference type="STRING" id="331657.A0A4U0WTJ5"/>
<dbReference type="EMBL" id="NAJN01001034">
    <property type="protein sequence ID" value="TKA66327.1"/>
    <property type="molecule type" value="Genomic_DNA"/>
</dbReference>